<dbReference type="EMBL" id="JAVRRD010000003">
    <property type="protein sequence ID" value="KAK5061108.1"/>
    <property type="molecule type" value="Genomic_DNA"/>
</dbReference>
<dbReference type="Gene3D" id="3.40.309.10">
    <property type="entry name" value="Aldehyde Dehydrogenase, Chain A, domain 2"/>
    <property type="match status" value="1"/>
</dbReference>
<name>A0AAV9NLQ8_9EURO</name>
<accession>A0AAV9NLQ8</accession>
<organism evidence="8 9">
    <name type="scientific">Exophiala bonariae</name>
    <dbReference type="NCBI Taxonomy" id="1690606"/>
    <lineage>
        <taxon>Eukaryota</taxon>
        <taxon>Fungi</taxon>
        <taxon>Dikarya</taxon>
        <taxon>Ascomycota</taxon>
        <taxon>Pezizomycotina</taxon>
        <taxon>Eurotiomycetes</taxon>
        <taxon>Chaetothyriomycetidae</taxon>
        <taxon>Chaetothyriales</taxon>
        <taxon>Herpotrichiellaceae</taxon>
        <taxon>Exophiala</taxon>
    </lineage>
</organism>
<dbReference type="InterPro" id="IPR015590">
    <property type="entry name" value="Aldehyde_DH_dom"/>
</dbReference>
<dbReference type="InterPro" id="IPR016162">
    <property type="entry name" value="Ald_DH_N"/>
</dbReference>
<dbReference type="InterPro" id="IPR016163">
    <property type="entry name" value="Ald_DH_C"/>
</dbReference>
<gene>
    <name evidence="8" type="ORF">LTR84_007650</name>
</gene>
<dbReference type="SUPFAM" id="SSF53720">
    <property type="entry name" value="ALDH-like"/>
    <property type="match status" value="1"/>
</dbReference>
<sequence length="502" mass="53756">MISKITAPSYGKLSLFPLSSEEPSHRFEVHNPATGEVITTVQGGGVDEVEKAVSIAQNAFNEWRWVSPRERSQLLFAAADRLESHSEELAQLLSLENGKPVSQAREGDVPFVVSVFRYFASLADKLPHELYDNGGIYSQVIHEPYGVVVGILPFNWPPIHVGGKSAPALAAGNTVIIKPGEQAPLTVLRIVEILQGVFPTGVIQAIPAAGINVPQALVAHPDVKKVSFTGSTRGGAAVAKIAADTITPLSLELGGKNALIVFDDADVDLAVGCTIDGAFFNQGEACTASSRLLVQAGVHDEFVQKLSAAVSCLKVGHGSDEDTHVGPLITQAHKEKVEDYIKIGLEEGATVIAQAPKPTDPALSGGFYVQPTLFSNVTKDMRIAKEEIFGPVATITRFDTYDEAISITNSSEYGLTCAIFSRDQTTAMKAARQIDVGMAFINNFSRLALGTPFGGVKQSGYGREHCIQTLREYSRPKNMFVPSGVGPIPGWRKVPELLKKAI</sequence>
<protein>
    <recommendedName>
        <fullName evidence="3">aldehyde dehydrogenase (NAD(+))</fullName>
        <ecNumber evidence="3">1.2.1.3</ecNumber>
    </recommendedName>
</protein>
<dbReference type="InterPro" id="IPR016160">
    <property type="entry name" value="Ald_DH_CS_CYS"/>
</dbReference>
<dbReference type="GeneID" id="89975815"/>
<comment type="catalytic activity">
    <reaction evidence="4">
        <text>an aldehyde + NAD(+) + H2O = a carboxylate + NADH + 2 H(+)</text>
        <dbReference type="Rhea" id="RHEA:16185"/>
        <dbReference type="ChEBI" id="CHEBI:15377"/>
        <dbReference type="ChEBI" id="CHEBI:15378"/>
        <dbReference type="ChEBI" id="CHEBI:17478"/>
        <dbReference type="ChEBI" id="CHEBI:29067"/>
        <dbReference type="ChEBI" id="CHEBI:57540"/>
        <dbReference type="ChEBI" id="CHEBI:57945"/>
        <dbReference type="EC" id="1.2.1.3"/>
    </reaction>
</comment>
<dbReference type="Gene3D" id="3.40.605.10">
    <property type="entry name" value="Aldehyde Dehydrogenase, Chain A, domain 1"/>
    <property type="match status" value="1"/>
</dbReference>
<evidence type="ECO:0000256" key="6">
    <source>
        <dbReference type="RuleBase" id="RU003345"/>
    </source>
</evidence>
<evidence type="ECO:0000256" key="1">
    <source>
        <dbReference type="ARBA" id="ARBA00009986"/>
    </source>
</evidence>
<comment type="similarity">
    <text evidence="1 6">Belongs to the aldehyde dehydrogenase family.</text>
</comment>
<dbReference type="EC" id="1.2.1.3" evidence="3"/>
<dbReference type="RefSeq" id="XP_064710205.1">
    <property type="nucleotide sequence ID" value="XM_064851202.1"/>
</dbReference>
<evidence type="ECO:0000256" key="5">
    <source>
        <dbReference type="PROSITE-ProRule" id="PRU10007"/>
    </source>
</evidence>
<evidence type="ECO:0000259" key="7">
    <source>
        <dbReference type="Pfam" id="PF00171"/>
    </source>
</evidence>
<keyword evidence="9" id="KW-1185">Reference proteome</keyword>
<dbReference type="PROSITE" id="PS00070">
    <property type="entry name" value="ALDEHYDE_DEHYDR_CYS"/>
    <property type="match status" value="1"/>
</dbReference>
<evidence type="ECO:0000256" key="2">
    <source>
        <dbReference type="ARBA" id="ARBA00023002"/>
    </source>
</evidence>
<dbReference type="PROSITE" id="PS00687">
    <property type="entry name" value="ALDEHYDE_DEHYDR_GLU"/>
    <property type="match status" value="1"/>
</dbReference>
<feature type="domain" description="Aldehyde dehydrogenase" evidence="7">
    <location>
        <begin position="24"/>
        <end position="478"/>
    </location>
</feature>
<comment type="caution">
    <text evidence="8">The sequence shown here is derived from an EMBL/GenBank/DDBJ whole genome shotgun (WGS) entry which is preliminary data.</text>
</comment>
<dbReference type="Proteomes" id="UP001358417">
    <property type="component" value="Unassembled WGS sequence"/>
</dbReference>
<dbReference type="InterPro" id="IPR016161">
    <property type="entry name" value="Ald_DH/histidinol_DH"/>
</dbReference>
<dbReference type="FunFam" id="3.40.605.10:FF:000007">
    <property type="entry name" value="NAD/NADP-dependent betaine aldehyde dehydrogenase"/>
    <property type="match status" value="1"/>
</dbReference>
<dbReference type="GO" id="GO:0004029">
    <property type="term" value="F:aldehyde dehydrogenase (NAD+) activity"/>
    <property type="evidence" value="ECO:0007669"/>
    <property type="project" value="UniProtKB-EC"/>
</dbReference>
<dbReference type="AlphaFoldDB" id="A0AAV9NLQ8"/>
<dbReference type="PANTHER" id="PTHR11699">
    <property type="entry name" value="ALDEHYDE DEHYDROGENASE-RELATED"/>
    <property type="match status" value="1"/>
</dbReference>
<evidence type="ECO:0000313" key="8">
    <source>
        <dbReference type="EMBL" id="KAK5061108.1"/>
    </source>
</evidence>
<evidence type="ECO:0000256" key="3">
    <source>
        <dbReference type="ARBA" id="ARBA00024226"/>
    </source>
</evidence>
<dbReference type="InterPro" id="IPR029510">
    <property type="entry name" value="Ald_DH_CS_GLU"/>
</dbReference>
<evidence type="ECO:0000313" key="9">
    <source>
        <dbReference type="Proteomes" id="UP001358417"/>
    </source>
</evidence>
<dbReference type="Pfam" id="PF00171">
    <property type="entry name" value="Aldedh"/>
    <property type="match status" value="1"/>
</dbReference>
<dbReference type="FunFam" id="3.40.309.10:FF:000012">
    <property type="entry name" value="Betaine aldehyde dehydrogenase"/>
    <property type="match status" value="1"/>
</dbReference>
<evidence type="ECO:0000256" key="4">
    <source>
        <dbReference type="ARBA" id="ARBA00049194"/>
    </source>
</evidence>
<dbReference type="CDD" id="cd07078">
    <property type="entry name" value="ALDH"/>
    <property type="match status" value="1"/>
</dbReference>
<feature type="active site" evidence="5">
    <location>
        <position position="252"/>
    </location>
</feature>
<reference evidence="8 9" key="1">
    <citation type="submission" date="2023-08" db="EMBL/GenBank/DDBJ databases">
        <title>Black Yeasts Isolated from many extreme environments.</title>
        <authorList>
            <person name="Coleine C."/>
            <person name="Stajich J.E."/>
            <person name="Selbmann L."/>
        </authorList>
    </citation>
    <scope>NUCLEOTIDE SEQUENCE [LARGE SCALE GENOMIC DNA]</scope>
    <source>
        <strain evidence="8 9">CCFEE 5792</strain>
    </source>
</reference>
<proteinExistence type="inferred from homology"/>
<keyword evidence="2 6" id="KW-0560">Oxidoreductase</keyword>